<name>A0A0M2V4J4_9GAMM</name>
<dbReference type="SMART" id="SM00671">
    <property type="entry name" value="SEL1"/>
    <property type="match status" value="8"/>
</dbReference>
<protein>
    <submittedName>
        <fullName evidence="1">Uncharacterized protein</fullName>
    </submittedName>
</protein>
<reference evidence="1 2" key="1">
    <citation type="submission" date="2015-03" db="EMBL/GenBank/DDBJ databases">
        <title>Draft genome sequences of two protease-producing strains of Arsukibacterium isolated from two cold and alkaline environments.</title>
        <authorList>
            <person name="Lylloff J.E."/>
            <person name="Skov L.B."/>
            <person name="Jepsen M."/>
            <person name="Hallin P.F."/>
            <person name="Sorensen S.J."/>
            <person name="Stougaard P."/>
            <person name="Glaring M.A."/>
        </authorList>
    </citation>
    <scope>NUCLEOTIDE SEQUENCE [LARGE SCALE GENOMIC DNA]</scope>
    <source>
        <strain evidence="1 2">GCM72</strain>
    </source>
</reference>
<accession>A0A0M2V4J4</accession>
<dbReference type="EMBL" id="LAHO01000007">
    <property type="protein sequence ID" value="KKO45767.1"/>
    <property type="molecule type" value="Genomic_DNA"/>
</dbReference>
<gene>
    <name evidence="1" type="ORF">WG68_08610</name>
</gene>
<proteinExistence type="predicted"/>
<dbReference type="SUPFAM" id="SSF81901">
    <property type="entry name" value="HCP-like"/>
    <property type="match status" value="2"/>
</dbReference>
<sequence length="470" mass="54352">MKRFYFFTLIFISCYALSNSQFDEGMKEYDSKNYEKAVYYFEKAAKDGDVKAYTKLGSMYFFGLNGIKRDIVKARDLLIKSSNQNDPEGQYYLSLIYSGFFNAAEQNKHEELEWLEKSALNGYADAQCSLAQKHLYGNGIKKDIKKALEWYERSAENGSEDCMIQLANMYRQGETVEKDLSKAFNIYLKGANNNKAIMMSELGFMYETGQGVERNYKEAAKWYLASQEIKLSLERLGVMHENGVFFEKNLNVAFDYFEKAAGVYSLFAYIKLAKMLKNGEGTEKDSKRAAELLWKTYDSSLEFRNEASKELSKFIDCSSVDTNTRLFDVALGCMNRSDLRIAIKNAGGKPIREDNGFWDDTYDSTSMLLGTHKLSVYYTNNNNQFSRLIYDFAVKGDESFLRIRKMLESKYKKPYFEISCCVTWITDDGLKVGLNIDSNKIISLTYYHAENFKTYLDMIDKKIENQRNNF</sequence>
<organism evidence="1 2">
    <name type="scientific">Arsukibacterium ikkense</name>
    <dbReference type="NCBI Taxonomy" id="336831"/>
    <lineage>
        <taxon>Bacteria</taxon>
        <taxon>Pseudomonadati</taxon>
        <taxon>Pseudomonadota</taxon>
        <taxon>Gammaproteobacteria</taxon>
        <taxon>Chromatiales</taxon>
        <taxon>Chromatiaceae</taxon>
        <taxon>Arsukibacterium</taxon>
    </lineage>
</organism>
<comment type="caution">
    <text evidence="1">The sequence shown here is derived from an EMBL/GenBank/DDBJ whole genome shotgun (WGS) entry which is preliminary data.</text>
</comment>
<dbReference type="PANTHER" id="PTHR11102:SF160">
    <property type="entry name" value="ERAD-ASSOCIATED E3 UBIQUITIN-PROTEIN LIGASE COMPONENT HRD3"/>
    <property type="match status" value="1"/>
</dbReference>
<dbReference type="Proteomes" id="UP000034228">
    <property type="component" value="Unassembled WGS sequence"/>
</dbReference>
<evidence type="ECO:0000313" key="1">
    <source>
        <dbReference type="EMBL" id="KKO45767.1"/>
    </source>
</evidence>
<dbReference type="RefSeq" id="WP_046557285.1">
    <property type="nucleotide sequence ID" value="NZ_LAHO01000007.1"/>
</dbReference>
<evidence type="ECO:0000313" key="2">
    <source>
        <dbReference type="Proteomes" id="UP000034228"/>
    </source>
</evidence>
<dbReference type="InterPro" id="IPR050767">
    <property type="entry name" value="Sel1_AlgK"/>
</dbReference>
<keyword evidence="2" id="KW-1185">Reference proteome</keyword>
<dbReference type="InterPro" id="IPR011990">
    <property type="entry name" value="TPR-like_helical_dom_sf"/>
</dbReference>
<dbReference type="STRING" id="336831.WG68_08610"/>
<dbReference type="InterPro" id="IPR006597">
    <property type="entry name" value="Sel1-like"/>
</dbReference>
<dbReference type="Pfam" id="PF08238">
    <property type="entry name" value="Sel1"/>
    <property type="match status" value="8"/>
</dbReference>
<dbReference type="AlphaFoldDB" id="A0A0M2V4J4"/>
<dbReference type="Gene3D" id="1.25.40.10">
    <property type="entry name" value="Tetratricopeptide repeat domain"/>
    <property type="match status" value="2"/>
</dbReference>
<dbReference type="PANTHER" id="PTHR11102">
    <property type="entry name" value="SEL-1-LIKE PROTEIN"/>
    <property type="match status" value="1"/>
</dbReference>